<comment type="caution">
    <text evidence="2">The sequence shown here is derived from an EMBL/GenBank/DDBJ whole genome shotgun (WGS) entry which is preliminary data.</text>
</comment>
<sequence>MDLSTHNQVDDARSALTLDVTAAPDPSALVPAQGEPVLQLRALEHAGDPELQHEFFKTFLTDDAAAQLQSLLRLEEGDTSLDLLYPPQAPNWGLRVENLPDTGTRFTRLDVDSRLPTDDTLTVSADEAMALADRITQARSERAAASAQVHADGDGGGQASAQDPTRP</sequence>
<dbReference type="Proteomes" id="UP000635726">
    <property type="component" value="Unassembled WGS sequence"/>
</dbReference>
<keyword evidence="3" id="KW-1185">Reference proteome</keyword>
<evidence type="ECO:0000313" key="3">
    <source>
        <dbReference type="Proteomes" id="UP000635726"/>
    </source>
</evidence>
<gene>
    <name evidence="2" type="ORF">GCM10008939_07330</name>
</gene>
<reference evidence="2" key="2">
    <citation type="submission" date="2020-09" db="EMBL/GenBank/DDBJ databases">
        <authorList>
            <person name="Sun Q."/>
            <person name="Ohkuma M."/>
        </authorList>
    </citation>
    <scope>NUCLEOTIDE SEQUENCE</scope>
    <source>
        <strain evidence="2">JCM 14371</strain>
    </source>
</reference>
<protein>
    <submittedName>
        <fullName evidence="2">Uncharacterized protein</fullName>
    </submittedName>
</protein>
<name>A0A917P7U4_9DEIO</name>
<proteinExistence type="predicted"/>
<dbReference type="RefSeq" id="WP_188960828.1">
    <property type="nucleotide sequence ID" value="NZ_BMOE01000001.1"/>
</dbReference>
<feature type="region of interest" description="Disordered" evidence="1">
    <location>
        <begin position="139"/>
        <end position="167"/>
    </location>
</feature>
<accession>A0A917P7U4</accession>
<evidence type="ECO:0000313" key="2">
    <source>
        <dbReference type="EMBL" id="GGJ65850.1"/>
    </source>
</evidence>
<evidence type="ECO:0000256" key="1">
    <source>
        <dbReference type="SAM" id="MobiDB-lite"/>
    </source>
</evidence>
<organism evidence="2 3">
    <name type="scientific">Deinococcus aquiradiocola</name>
    <dbReference type="NCBI Taxonomy" id="393059"/>
    <lineage>
        <taxon>Bacteria</taxon>
        <taxon>Thermotogati</taxon>
        <taxon>Deinococcota</taxon>
        <taxon>Deinococci</taxon>
        <taxon>Deinococcales</taxon>
        <taxon>Deinococcaceae</taxon>
        <taxon>Deinococcus</taxon>
    </lineage>
</organism>
<reference evidence="2" key="1">
    <citation type="journal article" date="2014" name="Int. J. Syst. Evol. Microbiol.">
        <title>Complete genome sequence of Corynebacterium casei LMG S-19264T (=DSM 44701T), isolated from a smear-ripened cheese.</title>
        <authorList>
            <consortium name="US DOE Joint Genome Institute (JGI-PGF)"/>
            <person name="Walter F."/>
            <person name="Albersmeier A."/>
            <person name="Kalinowski J."/>
            <person name="Ruckert C."/>
        </authorList>
    </citation>
    <scope>NUCLEOTIDE SEQUENCE</scope>
    <source>
        <strain evidence="2">JCM 14371</strain>
    </source>
</reference>
<dbReference type="AlphaFoldDB" id="A0A917P7U4"/>
<dbReference type="EMBL" id="BMOE01000001">
    <property type="protein sequence ID" value="GGJ65850.1"/>
    <property type="molecule type" value="Genomic_DNA"/>
</dbReference>